<dbReference type="InterPro" id="IPR005162">
    <property type="entry name" value="Retrotrans_gag_dom"/>
</dbReference>
<accession>A0ABQ5CHW2</accession>
<evidence type="ECO:0000313" key="3">
    <source>
        <dbReference type="EMBL" id="GJT25917.1"/>
    </source>
</evidence>
<comment type="caution">
    <text evidence="3">The sequence shown here is derived from an EMBL/GenBank/DDBJ whole genome shotgun (WGS) entry which is preliminary data.</text>
</comment>
<protein>
    <recommendedName>
        <fullName evidence="2">Retrotransposon gag domain-containing protein</fullName>
    </recommendedName>
</protein>
<proteinExistence type="predicted"/>
<gene>
    <name evidence="3" type="ORF">Tco_0895854</name>
</gene>
<dbReference type="Pfam" id="PF03732">
    <property type="entry name" value="Retrotrans_gag"/>
    <property type="match status" value="1"/>
</dbReference>
<feature type="domain" description="Retrotransposon gag" evidence="2">
    <location>
        <begin position="130"/>
        <end position="200"/>
    </location>
</feature>
<dbReference type="EMBL" id="BQNB010014250">
    <property type="protein sequence ID" value="GJT25917.1"/>
    <property type="molecule type" value="Genomic_DNA"/>
</dbReference>
<evidence type="ECO:0000313" key="4">
    <source>
        <dbReference type="Proteomes" id="UP001151760"/>
    </source>
</evidence>
<sequence>MGSLQMDEDDEISNLVDLHMYMLCDGWKAFMIYIRLQRKPQPLFKALIAQEVADALAERDANISRNGDDIHDSGSDGRRRMPVARECTYNDFLKCQPLNFKGTEGVEMLLRVEHPYTGGGEIVTHEVAYEMTWKTLKTMITDKYCPRGEIKKLEIEMWNMKVKGTYVVSYNQHYQELSLMCSRMFLEESDEIEKYVGGLPDMIHGSVMASKPKTMQDAIEFATKLMDQKIRTITERQTEYKRKLDDNSSDNNAQQPPFKRQNVARAYSARPSEKKEYVGTLPLCNKCKLYHNGTFIPGRVLVTPGSVVVTPGSYSYYYW</sequence>
<organism evidence="3 4">
    <name type="scientific">Tanacetum coccineum</name>
    <dbReference type="NCBI Taxonomy" id="301880"/>
    <lineage>
        <taxon>Eukaryota</taxon>
        <taxon>Viridiplantae</taxon>
        <taxon>Streptophyta</taxon>
        <taxon>Embryophyta</taxon>
        <taxon>Tracheophyta</taxon>
        <taxon>Spermatophyta</taxon>
        <taxon>Magnoliopsida</taxon>
        <taxon>eudicotyledons</taxon>
        <taxon>Gunneridae</taxon>
        <taxon>Pentapetalae</taxon>
        <taxon>asterids</taxon>
        <taxon>campanulids</taxon>
        <taxon>Asterales</taxon>
        <taxon>Asteraceae</taxon>
        <taxon>Asteroideae</taxon>
        <taxon>Anthemideae</taxon>
        <taxon>Anthemidinae</taxon>
        <taxon>Tanacetum</taxon>
    </lineage>
</organism>
<evidence type="ECO:0000256" key="1">
    <source>
        <dbReference type="SAM" id="MobiDB-lite"/>
    </source>
</evidence>
<feature type="region of interest" description="Disordered" evidence="1">
    <location>
        <begin position="239"/>
        <end position="269"/>
    </location>
</feature>
<dbReference type="Proteomes" id="UP001151760">
    <property type="component" value="Unassembled WGS sequence"/>
</dbReference>
<reference evidence="3" key="2">
    <citation type="submission" date="2022-01" db="EMBL/GenBank/DDBJ databases">
        <authorList>
            <person name="Yamashiro T."/>
            <person name="Shiraishi A."/>
            <person name="Satake H."/>
            <person name="Nakayama K."/>
        </authorList>
    </citation>
    <scope>NUCLEOTIDE SEQUENCE</scope>
</reference>
<name>A0ABQ5CHW2_9ASTR</name>
<keyword evidence="4" id="KW-1185">Reference proteome</keyword>
<reference evidence="3" key="1">
    <citation type="journal article" date="2022" name="Int. J. Mol. Sci.">
        <title>Draft Genome of Tanacetum Coccineum: Genomic Comparison of Closely Related Tanacetum-Family Plants.</title>
        <authorList>
            <person name="Yamashiro T."/>
            <person name="Shiraishi A."/>
            <person name="Nakayama K."/>
            <person name="Satake H."/>
        </authorList>
    </citation>
    <scope>NUCLEOTIDE SEQUENCE</scope>
</reference>
<evidence type="ECO:0000259" key="2">
    <source>
        <dbReference type="Pfam" id="PF03732"/>
    </source>
</evidence>